<accession>A0ABW3MNQ8</accession>
<dbReference type="Gene3D" id="1.10.1200.10">
    <property type="entry name" value="ACP-like"/>
    <property type="match status" value="1"/>
</dbReference>
<dbReference type="InterPro" id="IPR006162">
    <property type="entry name" value="Ppantetheine_attach_site"/>
</dbReference>
<dbReference type="SMART" id="SM00823">
    <property type="entry name" value="PKS_PP"/>
    <property type="match status" value="1"/>
</dbReference>
<dbReference type="InterPro" id="IPR009081">
    <property type="entry name" value="PP-bd_ACP"/>
</dbReference>
<dbReference type="PROSITE" id="PS00012">
    <property type="entry name" value="PHOSPHOPANTETHEINE"/>
    <property type="match status" value="1"/>
</dbReference>
<gene>
    <name evidence="4" type="ORF">ACFQ1S_44465</name>
</gene>
<keyword evidence="5" id="KW-1185">Reference proteome</keyword>
<dbReference type="EMBL" id="JBHTIS010004158">
    <property type="protein sequence ID" value="MFD1052136.1"/>
    <property type="molecule type" value="Genomic_DNA"/>
</dbReference>
<dbReference type="SUPFAM" id="SSF47336">
    <property type="entry name" value="ACP-like"/>
    <property type="match status" value="1"/>
</dbReference>
<dbReference type="PANTHER" id="PTHR45527">
    <property type="entry name" value="NONRIBOSOMAL PEPTIDE SYNTHETASE"/>
    <property type="match status" value="1"/>
</dbReference>
<protein>
    <submittedName>
        <fullName evidence="4">Phosphopantetheine-binding protein</fullName>
    </submittedName>
</protein>
<reference evidence="5" key="1">
    <citation type="journal article" date="2019" name="Int. J. Syst. Evol. Microbiol.">
        <title>The Global Catalogue of Microorganisms (GCM) 10K type strain sequencing project: providing services to taxonomists for standard genome sequencing and annotation.</title>
        <authorList>
            <consortium name="The Broad Institute Genomics Platform"/>
            <consortium name="The Broad Institute Genome Sequencing Center for Infectious Disease"/>
            <person name="Wu L."/>
            <person name="Ma J."/>
        </authorList>
    </citation>
    <scope>NUCLEOTIDE SEQUENCE [LARGE SCALE GENOMIC DNA]</scope>
    <source>
        <strain evidence="5">JCM 31486</strain>
    </source>
</reference>
<comment type="caution">
    <text evidence="4">The sequence shown here is derived from an EMBL/GenBank/DDBJ whole genome shotgun (WGS) entry which is preliminary data.</text>
</comment>
<evidence type="ECO:0000259" key="3">
    <source>
        <dbReference type="PROSITE" id="PS50075"/>
    </source>
</evidence>
<evidence type="ECO:0000313" key="4">
    <source>
        <dbReference type="EMBL" id="MFD1052136.1"/>
    </source>
</evidence>
<dbReference type="PANTHER" id="PTHR45527:SF1">
    <property type="entry name" value="FATTY ACID SYNTHASE"/>
    <property type="match status" value="1"/>
</dbReference>
<dbReference type="InterPro" id="IPR020806">
    <property type="entry name" value="PKS_PP-bd"/>
</dbReference>
<feature type="domain" description="Carrier" evidence="3">
    <location>
        <begin position="39"/>
        <end position="111"/>
    </location>
</feature>
<evidence type="ECO:0000256" key="1">
    <source>
        <dbReference type="ARBA" id="ARBA00022450"/>
    </source>
</evidence>
<sequence>NGLAANVLPVSALPLDTSGQVDESALQRLMLRGTLRFVRPAAGLEQDIAAIWEQLLGVADVGRDDSFFELGGNSLRAIQVVSRVNEMLGTRHPVRVLYENPTVGELAASLP</sequence>
<name>A0ABW3MNQ8_9PSEU</name>
<dbReference type="PROSITE" id="PS50075">
    <property type="entry name" value="CARRIER"/>
    <property type="match status" value="1"/>
</dbReference>
<feature type="non-terminal residue" evidence="4">
    <location>
        <position position="1"/>
    </location>
</feature>
<evidence type="ECO:0000313" key="5">
    <source>
        <dbReference type="Proteomes" id="UP001597045"/>
    </source>
</evidence>
<proteinExistence type="predicted"/>
<evidence type="ECO:0000256" key="2">
    <source>
        <dbReference type="ARBA" id="ARBA00022553"/>
    </source>
</evidence>
<dbReference type="Proteomes" id="UP001597045">
    <property type="component" value="Unassembled WGS sequence"/>
</dbReference>
<keyword evidence="1" id="KW-0596">Phosphopantetheine</keyword>
<organism evidence="4 5">
    <name type="scientific">Kibdelosporangium lantanae</name>
    <dbReference type="NCBI Taxonomy" id="1497396"/>
    <lineage>
        <taxon>Bacteria</taxon>
        <taxon>Bacillati</taxon>
        <taxon>Actinomycetota</taxon>
        <taxon>Actinomycetes</taxon>
        <taxon>Pseudonocardiales</taxon>
        <taxon>Pseudonocardiaceae</taxon>
        <taxon>Kibdelosporangium</taxon>
    </lineage>
</organism>
<dbReference type="Pfam" id="PF00550">
    <property type="entry name" value="PP-binding"/>
    <property type="match status" value="1"/>
</dbReference>
<keyword evidence="2" id="KW-0597">Phosphoprotein</keyword>
<dbReference type="InterPro" id="IPR036736">
    <property type="entry name" value="ACP-like_sf"/>
</dbReference>